<feature type="transmembrane region" description="Helical" evidence="6">
    <location>
        <begin position="141"/>
        <end position="160"/>
    </location>
</feature>
<feature type="transmembrane region" description="Helical" evidence="6">
    <location>
        <begin position="20"/>
        <end position="38"/>
    </location>
</feature>
<accession>A0A9X2K5D3</accession>
<evidence type="ECO:0000313" key="7">
    <source>
        <dbReference type="EMBL" id="MCP2360265.1"/>
    </source>
</evidence>
<organism evidence="7 8">
    <name type="scientific">Nonomuraea thailandensis</name>
    <dbReference type="NCBI Taxonomy" id="1188745"/>
    <lineage>
        <taxon>Bacteria</taxon>
        <taxon>Bacillati</taxon>
        <taxon>Actinomycetota</taxon>
        <taxon>Actinomycetes</taxon>
        <taxon>Streptosporangiales</taxon>
        <taxon>Streptosporangiaceae</taxon>
        <taxon>Nonomuraea</taxon>
    </lineage>
</organism>
<feature type="transmembrane region" description="Helical" evidence="6">
    <location>
        <begin position="90"/>
        <end position="108"/>
    </location>
</feature>
<name>A0A9X2K5D3_9ACTN</name>
<evidence type="ECO:0000256" key="4">
    <source>
        <dbReference type="ARBA" id="ARBA00022989"/>
    </source>
</evidence>
<dbReference type="Proteomes" id="UP001139648">
    <property type="component" value="Unassembled WGS sequence"/>
</dbReference>
<feature type="transmembrane region" description="Helical" evidence="6">
    <location>
        <begin position="50"/>
        <end position="70"/>
    </location>
</feature>
<comment type="subcellular location">
    <subcellularLocation>
        <location evidence="1">Membrane</location>
        <topology evidence="1">Multi-pass membrane protein</topology>
    </subcellularLocation>
</comment>
<reference evidence="7" key="1">
    <citation type="submission" date="2022-06" db="EMBL/GenBank/DDBJ databases">
        <title>Sequencing the genomes of 1000 actinobacteria strains.</title>
        <authorList>
            <person name="Klenk H.-P."/>
        </authorList>
    </citation>
    <scope>NUCLEOTIDE SEQUENCE</scope>
    <source>
        <strain evidence="7">DSM 46694</strain>
    </source>
</reference>
<comment type="caution">
    <text evidence="7">The sequence shown here is derived from an EMBL/GenBank/DDBJ whole genome shotgun (WGS) entry which is preliminary data.</text>
</comment>
<feature type="transmembrane region" description="Helical" evidence="6">
    <location>
        <begin position="205"/>
        <end position="225"/>
    </location>
</feature>
<keyword evidence="8" id="KW-1185">Reference proteome</keyword>
<dbReference type="InterPro" id="IPR005496">
    <property type="entry name" value="Integral_membrane_TerC"/>
</dbReference>
<feature type="transmembrane region" description="Helical" evidence="6">
    <location>
        <begin position="272"/>
        <end position="297"/>
    </location>
</feature>
<evidence type="ECO:0000256" key="6">
    <source>
        <dbReference type="SAM" id="Phobius"/>
    </source>
</evidence>
<evidence type="ECO:0000256" key="3">
    <source>
        <dbReference type="ARBA" id="ARBA00022692"/>
    </source>
</evidence>
<keyword evidence="5 6" id="KW-0472">Membrane</keyword>
<dbReference type="GO" id="GO:0016020">
    <property type="term" value="C:membrane"/>
    <property type="evidence" value="ECO:0007669"/>
    <property type="project" value="UniProtKB-SubCell"/>
</dbReference>
<keyword evidence="3 6" id="KW-0812">Transmembrane</keyword>
<keyword evidence="4 6" id="KW-1133">Transmembrane helix</keyword>
<gene>
    <name evidence="7" type="ORF">HD597_007285</name>
</gene>
<evidence type="ECO:0000256" key="1">
    <source>
        <dbReference type="ARBA" id="ARBA00004141"/>
    </source>
</evidence>
<dbReference type="RefSeq" id="WP_253748031.1">
    <property type="nucleotide sequence ID" value="NZ_BAABKA010000066.1"/>
</dbReference>
<sequence length="346" mass="37370">MSAGTLAHAVELRTIASPTLWAVTVAALLLLLLVDLLITRRPHEESMRASVGWSVFYLLLPVLFGFYLWAGHGGGAAVEFFTGFVVEKSLSVDNLFVFMLLLAAFAVPPALARQVLLYGIVGALVLRVVFIWLGAAALQSGTWAFLLFGGILIVTAGKIIKGVLSGGEQEVDISSMRTVRLVRRFVPVTEDYRGSRLVVRDRGRLALTPLALAAVAILATDIVFAVDSVPAVYGVTEDPFLVFATNAFALLGLRALYFVLKGVLTKLRHLNHGLSVILAFIGVKLVLHWAHGIWAWVPEIPTLASLGIIVSVLVVVTVTSLLANRRDRLRAAPARPEPVEEPAGER</sequence>
<dbReference type="InterPro" id="IPR022369">
    <property type="entry name" value="Integral_membrane_TerC_rswitch"/>
</dbReference>
<evidence type="ECO:0000256" key="2">
    <source>
        <dbReference type="ARBA" id="ARBA00007511"/>
    </source>
</evidence>
<dbReference type="PANTHER" id="PTHR30238">
    <property type="entry name" value="MEMBRANE BOUND PREDICTED REDOX MODULATOR"/>
    <property type="match status" value="1"/>
</dbReference>
<comment type="similarity">
    <text evidence="2">Belongs to the TerC family.</text>
</comment>
<proteinExistence type="inferred from homology"/>
<protein>
    <submittedName>
        <fullName evidence="7">TerC family integral membrane protein</fullName>
    </submittedName>
</protein>
<evidence type="ECO:0000256" key="5">
    <source>
        <dbReference type="ARBA" id="ARBA00023136"/>
    </source>
</evidence>
<dbReference type="NCBIfam" id="TIGR03718">
    <property type="entry name" value="R_switched_Alx"/>
    <property type="match status" value="1"/>
</dbReference>
<dbReference type="PANTHER" id="PTHR30238:SF0">
    <property type="entry name" value="THYLAKOID MEMBRANE PROTEIN TERC, CHLOROPLASTIC"/>
    <property type="match status" value="1"/>
</dbReference>
<evidence type="ECO:0000313" key="8">
    <source>
        <dbReference type="Proteomes" id="UP001139648"/>
    </source>
</evidence>
<feature type="transmembrane region" description="Helical" evidence="6">
    <location>
        <begin position="303"/>
        <end position="323"/>
    </location>
</feature>
<feature type="transmembrane region" description="Helical" evidence="6">
    <location>
        <begin position="240"/>
        <end position="260"/>
    </location>
</feature>
<dbReference type="EMBL" id="JAMZEB010000002">
    <property type="protein sequence ID" value="MCP2360265.1"/>
    <property type="molecule type" value="Genomic_DNA"/>
</dbReference>
<dbReference type="AlphaFoldDB" id="A0A9X2K5D3"/>
<dbReference type="Pfam" id="PF03741">
    <property type="entry name" value="TerC"/>
    <property type="match status" value="1"/>
</dbReference>
<feature type="transmembrane region" description="Helical" evidence="6">
    <location>
        <begin position="115"/>
        <end position="135"/>
    </location>
</feature>